<feature type="compositionally biased region" description="Basic and acidic residues" evidence="1">
    <location>
        <begin position="17"/>
        <end position="28"/>
    </location>
</feature>
<dbReference type="AlphaFoldDB" id="A0A8S3YIG3"/>
<dbReference type="Proteomes" id="UP000678393">
    <property type="component" value="Unassembled WGS sequence"/>
</dbReference>
<name>A0A8S3YIG3_9EUPU</name>
<comment type="caution">
    <text evidence="2">The sequence shown here is derived from an EMBL/GenBank/DDBJ whole genome shotgun (WGS) entry which is preliminary data.</text>
</comment>
<evidence type="ECO:0000313" key="3">
    <source>
        <dbReference type="Proteomes" id="UP000678393"/>
    </source>
</evidence>
<feature type="region of interest" description="Disordered" evidence="1">
    <location>
        <begin position="1"/>
        <end position="124"/>
    </location>
</feature>
<reference evidence="2" key="1">
    <citation type="submission" date="2021-04" db="EMBL/GenBank/DDBJ databases">
        <authorList>
            <consortium name="Molecular Ecology Group"/>
        </authorList>
    </citation>
    <scope>NUCLEOTIDE SEQUENCE</scope>
</reference>
<feature type="non-terminal residue" evidence="2">
    <location>
        <position position="1"/>
    </location>
</feature>
<accession>A0A8S3YIG3</accession>
<feature type="compositionally biased region" description="Polar residues" evidence="1">
    <location>
        <begin position="56"/>
        <end position="65"/>
    </location>
</feature>
<sequence>DTHAHGSVGATTFTGNKHRDNICHEHSLSDNTSNSFSANNIKKQASESPHVGASVFPQTSFSSMPSRDMRLTSPSTASDSSPGARWSAPPAADHSGHPPASKKFSSPAAMDQDGPLNLSKPRSQ</sequence>
<feature type="non-terminal residue" evidence="2">
    <location>
        <position position="124"/>
    </location>
</feature>
<dbReference type="EMBL" id="CAJHNH020000265">
    <property type="protein sequence ID" value="CAG5116494.1"/>
    <property type="molecule type" value="Genomic_DNA"/>
</dbReference>
<feature type="compositionally biased region" description="Polar residues" evidence="1">
    <location>
        <begin position="72"/>
        <end position="81"/>
    </location>
</feature>
<evidence type="ECO:0000256" key="1">
    <source>
        <dbReference type="SAM" id="MobiDB-lite"/>
    </source>
</evidence>
<feature type="compositionally biased region" description="Polar residues" evidence="1">
    <location>
        <begin position="29"/>
        <end position="47"/>
    </location>
</feature>
<proteinExistence type="predicted"/>
<evidence type="ECO:0000313" key="2">
    <source>
        <dbReference type="EMBL" id="CAG5116494.1"/>
    </source>
</evidence>
<gene>
    <name evidence="2" type="ORF">CUNI_LOCUS2052</name>
</gene>
<organism evidence="2 3">
    <name type="scientific">Candidula unifasciata</name>
    <dbReference type="NCBI Taxonomy" id="100452"/>
    <lineage>
        <taxon>Eukaryota</taxon>
        <taxon>Metazoa</taxon>
        <taxon>Spiralia</taxon>
        <taxon>Lophotrochozoa</taxon>
        <taxon>Mollusca</taxon>
        <taxon>Gastropoda</taxon>
        <taxon>Heterobranchia</taxon>
        <taxon>Euthyneura</taxon>
        <taxon>Panpulmonata</taxon>
        <taxon>Eupulmonata</taxon>
        <taxon>Stylommatophora</taxon>
        <taxon>Helicina</taxon>
        <taxon>Helicoidea</taxon>
        <taxon>Geomitridae</taxon>
        <taxon>Candidula</taxon>
    </lineage>
</organism>
<protein>
    <submittedName>
        <fullName evidence="2">Uncharacterized protein</fullName>
    </submittedName>
</protein>
<keyword evidence="3" id="KW-1185">Reference proteome</keyword>